<dbReference type="AlphaFoldDB" id="A0AA40SZ50"/>
<evidence type="ECO:0000256" key="1">
    <source>
        <dbReference type="SAM" id="Phobius"/>
    </source>
</evidence>
<feature type="transmembrane region" description="Helical" evidence="1">
    <location>
        <begin position="130"/>
        <end position="148"/>
    </location>
</feature>
<keyword evidence="1" id="KW-1133">Transmembrane helix</keyword>
<reference evidence="2" key="1">
    <citation type="submission" date="2019-07" db="EMBL/GenBank/DDBJ databases">
        <title>Toxilogical consequences of a new and cryptic species of cyanobacteria (Komarekiella delphini-convector) recovered from the epidermis of a bottlenose dolphin and 1500 ft. in the air.</title>
        <authorList>
            <person name="Brown A.O."/>
            <person name="Dvorak P."/>
            <person name="Villanueva C.D."/>
            <person name="Foss A.J."/>
            <person name="Garvey A.D."/>
            <person name="Gibson Q.A."/>
            <person name="Johansen J.R."/>
            <person name="Casamatta D.A."/>
        </authorList>
    </citation>
    <scope>NUCLEOTIDE SEQUENCE</scope>
    <source>
        <strain evidence="2">SJRDD-AB1</strain>
    </source>
</reference>
<feature type="transmembrane region" description="Helical" evidence="1">
    <location>
        <begin position="6"/>
        <end position="23"/>
    </location>
</feature>
<gene>
    <name evidence="2" type="ORF">FNW02_17995</name>
</gene>
<keyword evidence="3" id="KW-1185">Reference proteome</keyword>
<evidence type="ECO:0000313" key="2">
    <source>
        <dbReference type="EMBL" id="MBD6617668.1"/>
    </source>
</evidence>
<organism evidence="2 3">
    <name type="scientific">Komarekiella delphini-convector SJRDD-AB1</name>
    <dbReference type="NCBI Taxonomy" id="2593771"/>
    <lineage>
        <taxon>Bacteria</taxon>
        <taxon>Bacillati</taxon>
        <taxon>Cyanobacteriota</taxon>
        <taxon>Cyanophyceae</taxon>
        <taxon>Nostocales</taxon>
        <taxon>Nostocaceae</taxon>
        <taxon>Komarekiella</taxon>
        <taxon>Komarekiella delphini-convector</taxon>
    </lineage>
</organism>
<comment type="caution">
    <text evidence="2">The sequence shown here is derived from an EMBL/GenBank/DDBJ whole genome shotgun (WGS) entry which is preliminary data.</text>
</comment>
<proteinExistence type="predicted"/>
<dbReference type="EMBL" id="VJXY01000019">
    <property type="protein sequence ID" value="MBD6617668.1"/>
    <property type="molecule type" value="Genomic_DNA"/>
</dbReference>
<keyword evidence="1" id="KW-0812">Transmembrane</keyword>
<dbReference type="Proteomes" id="UP001165986">
    <property type="component" value="Unassembled WGS sequence"/>
</dbReference>
<protein>
    <submittedName>
        <fullName evidence="2">Uncharacterized protein</fullName>
    </submittedName>
</protein>
<sequence length="149" mass="16975">MVEFLGIIFLLTGLWMIIFSAHMRTLTCNRVDSNQYICEILESGLLWSKVIPLGKLISAEVETKTTGYYSPSNVFNTFYGVILFASRRNFPFTLNHTISSKKQEAIVFEINSFVSNPAQKCLTVREDRRFSYCFSGLLAIAAAFLFFIL</sequence>
<name>A0AA40SZ50_9NOST</name>
<accession>A0AA40SZ50</accession>
<dbReference type="RefSeq" id="WP_191758888.1">
    <property type="nucleotide sequence ID" value="NZ_VJXY01000019.1"/>
</dbReference>
<evidence type="ECO:0000313" key="3">
    <source>
        <dbReference type="Proteomes" id="UP001165986"/>
    </source>
</evidence>
<keyword evidence="1" id="KW-0472">Membrane</keyword>